<proteinExistence type="inferred from homology"/>
<evidence type="ECO:0008006" key="11">
    <source>
        <dbReference type="Google" id="ProtNLM"/>
    </source>
</evidence>
<evidence type="ECO:0000313" key="10">
    <source>
        <dbReference type="Proteomes" id="UP001499841"/>
    </source>
</evidence>
<feature type="active site" description="Charge relay system" evidence="5">
    <location>
        <position position="386"/>
    </location>
</feature>
<sequence length="455" mass="45134">METTEPRPRARTGLLAAGVAALAALLAGTGLPAAAVGEADEARYVVVLDGAAGDPAAEAEAHGTEATQTFDAAVDGFTATMSAAEAERLAADPAVAFVTEDRVLAAVAPVEEAATSASQLIGNQVRRVDGPASSTQAGDGAGDVGVNIAIVDSGIDRAHPDLNVRGGVDCSGGRPVSPGAALSDTTGHGTAVAGVAAARDNGFGVVGTAPGAPLWSVKVTDAGGSITIASLVCAVDWITGTRTDADPGNDIAVANISIAGGGTDDGRCGSTSEDALHAAICGSVRAGVSYVVAAGNGAQDLARAIPAGYDQVLAVTAATDTDGRPGGAGPDACPPSPLAITDDAVASFSNWATSAADRARTVAAPGACITTTAPGGLYSAARHGTSFASPVTAGAVALCLQSGRCPDNDGRESVTRFRELVESHNRQHKDHGYQGDPFRPVEGRHYGYLITTSLF</sequence>
<evidence type="ECO:0000259" key="8">
    <source>
        <dbReference type="Pfam" id="PF05922"/>
    </source>
</evidence>
<evidence type="ECO:0000313" key="9">
    <source>
        <dbReference type="EMBL" id="GAA4286950.1"/>
    </source>
</evidence>
<organism evidence="9 10">
    <name type="scientific">Georgenia daeguensis</name>
    <dbReference type="NCBI Taxonomy" id="908355"/>
    <lineage>
        <taxon>Bacteria</taxon>
        <taxon>Bacillati</taxon>
        <taxon>Actinomycetota</taxon>
        <taxon>Actinomycetes</taxon>
        <taxon>Micrococcales</taxon>
        <taxon>Bogoriellaceae</taxon>
        <taxon>Georgenia</taxon>
    </lineage>
</organism>
<dbReference type="PROSITE" id="PS00138">
    <property type="entry name" value="SUBTILASE_SER"/>
    <property type="match status" value="1"/>
</dbReference>
<dbReference type="InterPro" id="IPR022398">
    <property type="entry name" value="Peptidase_S8_His-AS"/>
</dbReference>
<dbReference type="Proteomes" id="UP001499841">
    <property type="component" value="Unassembled WGS sequence"/>
</dbReference>
<dbReference type="PANTHER" id="PTHR43806">
    <property type="entry name" value="PEPTIDASE S8"/>
    <property type="match status" value="1"/>
</dbReference>
<evidence type="ECO:0000256" key="6">
    <source>
        <dbReference type="RuleBase" id="RU003355"/>
    </source>
</evidence>
<dbReference type="InterPro" id="IPR036852">
    <property type="entry name" value="Peptidase_S8/S53_dom_sf"/>
</dbReference>
<evidence type="ECO:0000259" key="7">
    <source>
        <dbReference type="Pfam" id="PF00082"/>
    </source>
</evidence>
<dbReference type="EMBL" id="BAABBA010000005">
    <property type="protein sequence ID" value="GAA4286950.1"/>
    <property type="molecule type" value="Genomic_DNA"/>
</dbReference>
<dbReference type="Pfam" id="PF05922">
    <property type="entry name" value="Inhibitor_I9"/>
    <property type="match status" value="1"/>
</dbReference>
<dbReference type="InterPro" id="IPR010259">
    <property type="entry name" value="S8pro/Inhibitor_I9"/>
</dbReference>
<dbReference type="InterPro" id="IPR006311">
    <property type="entry name" value="TAT_signal"/>
</dbReference>
<feature type="domain" description="Inhibitor I9" evidence="8">
    <location>
        <begin position="60"/>
        <end position="104"/>
    </location>
</feature>
<keyword evidence="3 5" id="KW-0378">Hydrolase</keyword>
<comment type="caution">
    <text evidence="9">The sequence shown here is derived from an EMBL/GenBank/DDBJ whole genome shotgun (WGS) entry which is preliminary data.</text>
</comment>
<dbReference type="RefSeq" id="WP_345039038.1">
    <property type="nucleotide sequence ID" value="NZ_BAABBA010000005.1"/>
</dbReference>
<evidence type="ECO:0000256" key="2">
    <source>
        <dbReference type="ARBA" id="ARBA00022670"/>
    </source>
</evidence>
<dbReference type="Pfam" id="PF00082">
    <property type="entry name" value="Peptidase_S8"/>
    <property type="match status" value="1"/>
</dbReference>
<dbReference type="PROSITE" id="PS00136">
    <property type="entry name" value="SUBTILASE_ASP"/>
    <property type="match status" value="1"/>
</dbReference>
<dbReference type="InterPro" id="IPR050131">
    <property type="entry name" value="Peptidase_S8_subtilisin-like"/>
</dbReference>
<dbReference type="InterPro" id="IPR023828">
    <property type="entry name" value="Peptidase_S8_Ser-AS"/>
</dbReference>
<keyword evidence="2 5" id="KW-0645">Protease</keyword>
<dbReference type="InterPro" id="IPR015500">
    <property type="entry name" value="Peptidase_S8_subtilisin-rel"/>
</dbReference>
<dbReference type="Gene3D" id="3.40.50.200">
    <property type="entry name" value="Peptidase S8/S53 domain"/>
    <property type="match status" value="1"/>
</dbReference>
<dbReference type="PROSITE" id="PS51318">
    <property type="entry name" value="TAT"/>
    <property type="match status" value="1"/>
</dbReference>
<evidence type="ECO:0000256" key="3">
    <source>
        <dbReference type="ARBA" id="ARBA00022801"/>
    </source>
</evidence>
<feature type="active site" description="Charge relay system" evidence="5">
    <location>
        <position position="188"/>
    </location>
</feature>
<accession>A0ABP8ESM4</accession>
<dbReference type="Gene3D" id="3.30.70.80">
    <property type="entry name" value="Peptidase S8 propeptide/proteinase inhibitor I9"/>
    <property type="match status" value="1"/>
</dbReference>
<reference evidence="10" key="1">
    <citation type="journal article" date="2019" name="Int. J. Syst. Evol. Microbiol.">
        <title>The Global Catalogue of Microorganisms (GCM) 10K type strain sequencing project: providing services to taxonomists for standard genome sequencing and annotation.</title>
        <authorList>
            <consortium name="The Broad Institute Genomics Platform"/>
            <consortium name="The Broad Institute Genome Sequencing Center for Infectious Disease"/>
            <person name="Wu L."/>
            <person name="Ma J."/>
        </authorList>
    </citation>
    <scope>NUCLEOTIDE SEQUENCE [LARGE SCALE GENOMIC DNA]</scope>
    <source>
        <strain evidence="10">JCM 17459</strain>
    </source>
</reference>
<dbReference type="PROSITE" id="PS51892">
    <property type="entry name" value="SUBTILASE"/>
    <property type="match status" value="1"/>
</dbReference>
<dbReference type="PRINTS" id="PR00723">
    <property type="entry name" value="SUBTILISIN"/>
</dbReference>
<gene>
    <name evidence="9" type="ORF">GCM10022262_13090</name>
</gene>
<comment type="similarity">
    <text evidence="1 5 6">Belongs to the peptidase S8 family.</text>
</comment>
<name>A0ABP8ESM4_9MICO</name>
<dbReference type="InterPro" id="IPR023827">
    <property type="entry name" value="Peptidase_S8_Asp-AS"/>
</dbReference>
<evidence type="ECO:0000256" key="5">
    <source>
        <dbReference type="PROSITE-ProRule" id="PRU01240"/>
    </source>
</evidence>
<feature type="active site" description="Charge relay system" evidence="5">
    <location>
        <position position="152"/>
    </location>
</feature>
<dbReference type="PANTHER" id="PTHR43806:SF11">
    <property type="entry name" value="CEREVISIN-RELATED"/>
    <property type="match status" value="1"/>
</dbReference>
<dbReference type="PROSITE" id="PS00137">
    <property type="entry name" value="SUBTILASE_HIS"/>
    <property type="match status" value="1"/>
</dbReference>
<protein>
    <recommendedName>
        <fullName evidence="11">S8 family serine peptidase</fullName>
    </recommendedName>
</protein>
<dbReference type="SUPFAM" id="SSF52743">
    <property type="entry name" value="Subtilisin-like"/>
    <property type="match status" value="1"/>
</dbReference>
<feature type="domain" description="Peptidase S8/S53" evidence="7">
    <location>
        <begin position="145"/>
        <end position="401"/>
    </location>
</feature>
<keyword evidence="4 5" id="KW-0720">Serine protease</keyword>
<dbReference type="SUPFAM" id="SSF54897">
    <property type="entry name" value="Protease propeptides/inhibitors"/>
    <property type="match status" value="1"/>
</dbReference>
<keyword evidence="10" id="KW-1185">Reference proteome</keyword>
<dbReference type="InterPro" id="IPR000209">
    <property type="entry name" value="Peptidase_S8/S53_dom"/>
</dbReference>
<evidence type="ECO:0000256" key="1">
    <source>
        <dbReference type="ARBA" id="ARBA00011073"/>
    </source>
</evidence>
<evidence type="ECO:0000256" key="4">
    <source>
        <dbReference type="ARBA" id="ARBA00022825"/>
    </source>
</evidence>
<dbReference type="InterPro" id="IPR037045">
    <property type="entry name" value="S8pro/Inhibitor_I9_sf"/>
</dbReference>